<dbReference type="PANTHER" id="PTHR47649">
    <property type="entry name" value="RIBONUCLEASE D"/>
    <property type="match status" value="1"/>
</dbReference>
<dbReference type="Pfam" id="PF00570">
    <property type="entry name" value="HRDC"/>
    <property type="match status" value="1"/>
</dbReference>
<protein>
    <submittedName>
        <fullName evidence="7">Ribonuclease D</fullName>
    </submittedName>
</protein>
<name>A0A1I0F1D0_9GAMM</name>
<dbReference type="STRING" id="1123402.SAMN02583745_02598"/>
<evidence type="ECO:0000256" key="2">
    <source>
        <dbReference type="ARBA" id="ARBA00022694"/>
    </source>
</evidence>
<gene>
    <name evidence="7" type="ORF">SAMN02583745_02598</name>
</gene>
<dbReference type="InterPro" id="IPR002562">
    <property type="entry name" value="3'-5'_exonuclease_dom"/>
</dbReference>
<evidence type="ECO:0000259" key="6">
    <source>
        <dbReference type="PROSITE" id="PS50967"/>
    </source>
</evidence>
<dbReference type="PROSITE" id="PS50967">
    <property type="entry name" value="HRDC"/>
    <property type="match status" value="1"/>
</dbReference>
<organism evidence="7 8">
    <name type="scientific">Thorsellia anophelis DSM 18579</name>
    <dbReference type="NCBI Taxonomy" id="1123402"/>
    <lineage>
        <taxon>Bacteria</taxon>
        <taxon>Pseudomonadati</taxon>
        <taxon>Pseudomonadota</taxon>
        <taxon>Gammaproteobacteria</taxon>
        <taxon>Enterobacterales</taxon>
        <taxon>Thorselliaceae</taxon>
        <taxon>Thorsellia</taxon>
    </lineage>
</organism>
<dbReference type="OrthoDB" id="9800549at2"/>
<evidence type="ECO:0000256" key="1">
    <source>
        <dbReference type="ARBA" id="ARBA00022490"/>
    </source>
</evidence>
<dbReference type="InterPro" id="IPR010997">
    <property type="entry name" value="HRDC-like_sf"/>
</dbReference>
<dbReference type="EMBL" id="FOHV01000034">
    <property type="protein sequence ID" value="SET51664.1"/>
    <property type="molecule type" value="Genomic_DNA"/>
</dbReference>
<keyword evidence="4" id="KW-0378">Hydrolase</keyword>
<dbReference type="SUPFAM" id="SSF53098">
    <property type="entry name" value="Ribonuclease H-like"/>
    <property type="match status" value="1"/>
</dbReference>
<reference evidence="8" key="1">
    <citation type="submission" date="2016-10" db="EMBL/GenBank/DDBJ databases">
        <authorList>
            <person name="Varghese N."/>
            <person name="Submissions S."/>
        </authorList>
    </citation>
    <scope>NUCLEOTIDE SEQUENCE [LARGE SCALE GENOMIC DNA]</scope>
    <source>
        <strain evidence="8">DSM 18579</strain>
    </source>
</reference>
<dbReference type="Gene3D" id="1.10.150.80">
    <property type="entry name" value="HRDC domain"/>
    <property type="match status" value="2"/>
</dbReference>
<dbReference type="AlphaFoldDB" id="A0A1I0F1D0"/>
<keyword evidence="8" id="KW-1185">Reference proteome</keyword>
<evidence type="ECO:0000313" key="7">
    <source>
        <dbReference type="EMBL" id="SET51664.1"/>
    </source>
</evidence>
<feature type="domain" description="HRDC" evidence="6">
    <location>
        <begin position="209"/>
        <end position="288"/>
    </location>
</feature>
<dbReference type="InterPro" id="IPR012337">
    <property type="entry name" value="RNaseH-like_sf"/>
</dbReference>
<dbReference type="GO" id="GO:0000166">
    <property type="term" value="F:nucleotide binding"/>
    <property type="evidence" value="ECO:0007669"/>
    <property type="project" value="InterPro"/>
</dbReference>
<sequence>MNKLYIDNQSEFDAFCTNIIQENIVAIDTEFMRVRTLNPQFALLQLAIKDTICIVDPLTISDWSKFTAILKNTSIKKIFHAAGEDLVLFWHTLRCTPIPYIDTQVLLSFIKEGASLGLATALNEYLGVTIDKSETRTDWLSRPLSDKQIEYAFDDVKYLLELHEVILTKIKPEHLSYALDECIHLAQKPLIPKEPMKLYKSFPMVDKLNQKQLGLLKILANWRYEEAVKKDLALNFIIHEKSLVEIAQYEPSEIFELQKLGLHPNEIRIHGSTVLEIVSSYKNNPPDVLPELIPSMHANPRYKEDFAKIKFALEKIATEKEISVQLLASRKQINQLLAEFYSVNSTGDIVCHKVDVESLNKPIDLLSNWRKGLCIDELKQLGYVN</sequence>
<keyword evidence="5" id="KW-0269">Exonuclease</keyword>
<dbReference type="InterPro" id="IPR002121">
    <property type="entry name" value="HRDC_dom"/>
</dbReference>
<dbReference type="NCBIfam" id="TIGR01388">
    <property type="entry name" value="rnd"/>
    <property type="match status" value="1"/>
</dbReference>
<accession>A0A1I0F1D0</accession>
<keyword evidence="3" id="KW-0540">Nuclease</keyword>
<keyword evidence="2" id="KW-0819">tRNA processing</keyword>
<dbReference type="SUPFAM" id="SSF47819">
    <property type="entry name" value="HRDC-like"/>
    <property type="match status" value="2"/>
</dbReference>
<dbReference type="GO" id="GO:0033890">
    <property type="term" value="F:ribonuclease D activity"/>
    <property type="evidence" value="ECO:0007669"/>
    <property type="project" value="InterPro"/>
</dbReference>
<dbReference type="InterPro" id="IPR048579">
    <property type="entry name" value="RNAseD_HRDC_C"/>
</dbReference>
<dbReference type="SMART" id="SM00474">
    <property type="entry name" value="35EXOc"/>
    <property type="match status" value="1"/>
</dbReference>
<evidence type="ECO:0000256" key="5">
    <source>
        <dbReference type="ARBA" id="ARBA00022839"/>
    </source>
</evidence>
<dbReference type="GO" id="GO:0008033">
    <property type="term" value="P:tRNA processing"/>
    <property type="evidence" value="ECO:0007669"/>
    <property type="project" value="UniProtKB-KW"/>
</dbReference>
<dbReference type="InterPro" id="IPR044876">
    <property type="entry name" value="HRDC_dom_sf"/>
</dbReference>
<dbReference type="InterPro" id="IPR006292">
    <property type="entry name" value="RNase_D"/>
</dbReference>
<dbReference type="Pfam" id="PF21293">
    <property type="entry name" value="RNAseD_HRDC_C"/>
    <property type="match status" value="1"/>
</dbReference>
<evidence type="ECO:0000256" key="3">
    <source>
        <dbReference type="ARBA" id="ARBA00022722"/>
    </source>
</evidence>
<dbReference type="Gene3D" id="3.30.420.10">
    <property type="entry name" value="Ribonuclease H-like superfamily/Ribonuclease H"/>
    <property type="match status" value="1"/>
</dbReference>
<proteinExistence type="predicted"/>
<dbReference type="Proteomes" id="UP000242642">
    <property type="component" value="Unassembled WGS sequence"/>
</dbReference>
<evidence type="ECO:0000313" key="8">
    <source>
        <dbReference type="Proteomes" id="UP000242642"/>
    </source>
</evidence>
<dbReference type="InterPro" id="IPR051086">
    <property type="entry name" value="RNase_D-like"/>
</dbReference>
<evidence type="ECO:0000256" key="4">
    <source>
        <dbReference type="ARBA" id="ARBA00022801"/>
    </source>
</evidence>
<dbReference type="GO" id="GO:0003676">
    <property type="term" value="F:nucleic acid binding"/>
    <property type="evidence" value="ECO:0007669"/>
    <property type="project" value="InterPro"/>
</dbReference>
<dbReference type="Pfam" id="PF01612">
    <property type="entry name" value="DNA_pol_A_exo1"/>
    <property type="match status" value="1"/>
</dbReference>
<keyword evidence="1" id="KW-0963">Cytoplasm</keyword>
<dbReference type="InterPro" id="IPR036397">
    <property type="entry name" value="RNaseH_sf"/>
</dbReference>
<dbReference type="GO" id="GO:0008408">
    <property type="term" value="F:3'-5' exonuclease activity"/>
    <property type="evidence" value="ECO:0007669"/>
    <property type="project" value="InterPro"/>
</dbReference>
<dbReference type="CDD" id="cd06142">
    <property type="entry name" value="RNaseD_exo"/>
    <property type="match status" value="1"/>
</dbReference>
<dbReference type="RefSeq" id="WP_093321941.1">
    <property type="nucleotide sequence ID" value="NZ_FOHV01000034.1"/>
</dbReference>
<dbReference type="PANTHER" id="PTHR47649:SF1">
    <property type="entry name" value="RIBONUCLEASE D"/>
    <property type="match status" value="1"/>
</dbReference>